<protein>
    <submittedName>
        <fullName evidence="3">Effector protein</fullName>
    </submittedName>
</protein>
<name>A0A183ER01_9BILA</name>
<dbReference type="Proteomes" id="UP000271098">
    <property type="component" value="Unassembled WGS sequence"/>
</dbReference>
<dbReference type="EMBL" id="UYRT01097693">
    <property type="protein sequence ID" value="VDN41411.1"/>
    <property type="molecule type" value="Genomic_DNA"/>
</dbReference>
<organism evidence="3">
    <name type="scientific">Gongylonema pulchrum</name>
    <dbReference type="NCBI Taxonomy" id="637853"/>
    <lineage>
        <taxon>Eukaryota</taxon>
        <taxon>Metazoa</taxon>
        <taxon>Ecdysozoa</taxon>
        <taxon>Nematoda</taxon>
        <taxon>Chromadorea</taxon>
        <taxon>Rhabditida</taxon>
        <taxon>Spirurina</taxon>
        <taxon>Spiruromorpha</taxon>
        <taxon>Spiruroidea</taxon>
        <taxon>Gongylonematidae</taxon>
        <taxon>Gongylonema</taxon>
    </lineage>
</organism>
<dbReference type="WBParaSite" id="GPUH_0002342201-mRNA-1">
    <property type="protein sequence ID" value="GPUH_0002342201-mRNA-1"/>
    <property type="gene ID" value="GPUH_0002342201"/>
</dbReference>
<sequence>MRTTRDSQRDSLNNFITVIINTFANNHDAAAVALDQCFAAFTLIRSKNVAKRAADQETHATAEEPGAALYQSLSNCNEKTYETMEIMGKAPSFTNFYEPPSTSYDCNEAVTAAASYIQDKLPLTNTRRCYIEMQSGHRLEILARNGVVPKPIAQISSIEQAIANAPAPIYLRPNELCFDDVADSGEILSEFFMPSSFTMQPVKSIMEPAIPPATAAQISSAEPPTFTQLYNFYEHYDHKDACSTYGNENQISKCETDIKTCRLLFNYCT</sequence>
<evidence type="ECO:0000313" key="3">
    <source>
        <dbReference type="WBParaSite" id="GPUH_0002342201-mRNA-1"/>
    </source>
</evidence>
<dbReference type="OrthoDB" id="5832385at2759"/>
<reference evidence="3" key="1">
    <citation type="submission" date="2016-06" db="UniProtKB">
        <authorList>
            <consortium name="WormBaseParasite"/>
        </authorList>
    </citation>
    <scope>IDENTIFICATION</scope>
</reference>
<keyword evidence="2" id="KW-1185">Reference proteome</keyword>
<gene>
    <name evidence="1" type="ORF">GPUH_LOCUS23392</name>
</gene>
<evidence type="ECO:0000313" key="2">
    <source>
        <dbReference type="Proteomes" id="UP000271098"/>
    </source>
</evidence>
<dbReference type="AlphaFoldDB" id="A0A183ER01"/>
<accession>A0A183ER01</accession>
<reference evidence="1 2" key="2">
    <citation type="submission" date="2018-11" db="EMBL/GenBank/DDBJ databases">
        <authorList>
            <consortium name="Pathogen Informatics"/>
        </authorList>
    </citation>
    <scope>NUCLEOTIDE SEQUENCE [LARGE SCALE GENOMIC DNA]</scope>
</reference>
<evidence type="ECO:0000313" key="1">
    <source>
        <dbReference type="EMBL" id="VDN41411.1"/>
    </source>
</evidence>
<proteinExistence type="predicted"/>